<dbReference type="STRING" id="154538.A0A1M2VAG5"/>
<proteinExistence type="predicted"/>
<protein>
    <submittedName>
        <fullName evidence="1">Uncharacterized protein</fullName>
    </submittedName>
</protein>
<comment type="caution">
    <text evidence="1">The sequence shown here is derived from an EMBL/GenBank/DDBJ whole genome shotgun (WGS) entry which is preliminary data.</text>
</comment>
<dbReference type="EMBL" id="MNAD01001539">
    <property type="protein sequence ID" value="OJT04517.1"/>
    <property type="molecule type" value="Genomic_DNA"/>
</dbReference>
<dbReference type="Proteomes" id="UP000184267">
    <property type="component" value="Unassembled WGS sequence"/>
</dbReference>
<organism evidence="1 2">
    <name type="scientific">Trametes pubescens</name>
    <name type="common">White-rot fungus</name>
    <dbReference type="NCBI Taxonomy" id="154538"/>
    <lineage>
        <taxon>Eukaryota</taxon>
        <taxon>Fungi</taxon>
        <taxon>Dikarya</taxon>
        <taxon>Basidiomycota</taxon>
        <taxon>Agaricomycotina</taxon>
        <taxon>Agaricomycetes</taxon>
        <taxon>Polyporales</taxon>
        <taxon>Polyporaceae</taxon>
        <taxon>Trametes</taxon>
    </lineage>
</organism>
<reference evidence="1 2" key="1">
    <citation type="submission" date="2016-10" db="EMBL/GenBank/DDBJ databases">
        <title>Genome sequence of the basidiomycete white-rot fungus Trametes pubescens.</title>
        <authorList>
            <person name="Makela M.R."/>
            <person name="Granchi Z."/>
            <person name="Peng M."/>
            <person name="De Vries R.P."/>
            <person name="Grigoriev I."/>
            <person name="Riley R."/>
            <person name="Hilden K."/>
        </authorList>
    </citation>
    <scope>NUCLEOTIDE SEQUENCE [LARGE SCALE GENOMIC DNA]</scope>
    <source>
        <strain evidence="1 2">FBCC735</strain>
    </source>
</reference>
<dbReference type="Gene3D" id="3.40.50.11350">
    <property type="match status" value="1"/>
</dbReference>
<dbReference type="CDD" id="cd11296">
    <property type="entry name" value="O-FucT_like"/>
    <property type="match status" value="1"/>
</dbReference>
<sequence length="509" mass="57040">MLPLQGSDRDWLDSPPASSKGRWLSRFAAGSALFLSVHALLKLYSHATTVVTPPPYQAPSIPNEPAYPPTYSDYHWAELQLPQHHWDQTHPAGGEKFFFVAGHTKGLGWGNALQEHLLNAYLAYVSGRILVFENYTWADDGSLFSEWNGKLIPSQIPYTALIRGPTVGEPLALGVYEPLAVSREYFNHLCPRKTTLRRNQVHSKLRSPHSAFDITERWMSVLQATEDPCVESAVTDSDPIYTHTNVFGIRSSLRDLWPSLAASPIITEFGWSHLVELAFDTNRALLLPHASHMDPLLTSTHFTANAERYTPIPGLMAIHVRRGDYAEHCNYLAGMYEDFVSVNAFPYFPDPFTVPSRSAASLSALDNEEHYRQRCFPSVEEIAEKIARVRATPEGRDVRKLYIMTNGNQAFIDELKTAVWALGAWDAVSSSRDMVLNWEQKYVAQAVDMLIAQRAQVLYTSHPGFVGDLVITQTTGRYLGPPPSPGSSGTAGPLQMWKLFWPCETREPR</sequence>
<keyword evidence="2" id="KW-1185">Reference proteome</keyword>
<evidence type="ECO:0000313" key="1">
    <source>
        <dbReference type="EMBL" id="OJT04517.1"/>
    </source>
</evidence>
<gene>
    <name evidence="1" type="ORF">TRAPUB_4787</name>
</gene>
<evidence type="ECO:0000313" key="2">
    <source>
        <dbReference type="Proteomes" id="UP000184267"/>
    </source>
</evidence>
<dbReference type="AlphaFoldDB" id="A0A1M2VAG5"/>
<name>A0A1M2VAG5_TRAPU</name>
<dbReference type="OrthoDB" id="2559662at2759"/>
<dbReference type="OMA" id="ITERWMS"/>
<accession>A0A1M2VAG5</accession>